<dbReference type="PANTHER" id="PTHR41814">
    <property type="entry name" value="EXPRESSED PROTEIN"/>
    <property type="match status" value="1"/>
</dbReference>
<dbReference type="PANTHER" id="PTHR41814:SF1">
    <property type="entry name" value="CELLULASE"/>
    <property type="match status" value="1"/>
</dbReference>
<dbReference type="GO" id="GO:0102211">
    <property type="term" value="F:unsaturated rhamnogalacturonyl hydrolase activity"/>
    <property type="evidence" value="ECO:0007669"/>
    <property type="project" value="UniProtKB-EC"/>
</dbReference>
<keyword evidence="3" id="KW-1185">Reference proteome</keyword>
<dbReference type="EMBL" id="MZGX01000015">
    <property type="protein sequence ID" value="OPX43659.1"/>
    <property type="molecule type" value="Genomic_DNA"/>
</dbReference>
<dbReference type="RefSeq" id="WP_080064811.1">
    <property type="nucleotide sequence ID" value="NZ_MZGX01000015.1"/>
</dbReference>
<protein>
    <submittedName>
        <fullName evidence="2">Unsaturated rhamnogalacturonyl hydrolase YesR</fullName>
        <ecNumber evidence="2">3.2.1.172</ecNumber>
    </submittedName>
</protein>
<dbReference type="STRING" id="48256.CLHUN_23780"/>
<sequence length="326" mass="37037">MHENELLGKVKTAVLTMQRWPWEQGVVAQAFYELGDIELALLMAREAVTNQYKDGRLAMKYERIPATDSAANGEIVLRAAQITGEEKFKAGAQKMLDYLLYRAPRSKDGIIYHNENDGKFWVDSVYMAPPFLAAAGYHKEAVRQVEGYRRYLFDTNKKLYKHQWDDYSGSFARGLHWGVGNGWVAAGIVRILRELPRELTGELESLKAYLREVIDGCLSYQREDGLFHDIVDDPETFVDSNLAQMLSYAIYRAVTGGWLPEEYIPVAHKMRKAAYERVDENGLIQGSCGVPDFNAPATAPEVQAFYILMEAAYYDYKGQRDKNAST</sequence>
<keyword evidence="1 2" id="KW-0378">Hydrolase</keyword>
<dbReference type="OrthoDB" id="6381507at2"/>
<proteinExistence type="predicted"/>
<name>A0A1V4SIE3_RUMHU</name>
<dbReference type="EC" id="3.2.1.172" evidence="2"/>
<dbReference type="Pfam" id="PF07470">
    <property type="entry name" value="Glyco_hydro_88"/>
    <property type="match status" value="1"/>
</dbReference>
<organism evidence="2 3">
    <name type="scientific">Ruminiclostridium hungatei</name>
    <name type="common">Clostridium hungatei</name>
    <dbReference type="NCBI Taxonomy" id="48256"/>
    <lineage>
        <taxon>Bacteria</taxon>
        <taxon>Bacillati</taxon>
        <taxon>Bacillota</taxon>
        <taxon>Clostridia</taxon>
        <taxon>Eubacteriales</taxon>
        <taxon>Oscillospiraceae</taxon>
        <taxon>Ruminiclostridium</taxon>
    </lineage>
</organism>
<evidence type="ECO:0000313" key="2">
    <source>
        <dbReference type="EMBL" id="OPX43659.1"/>
    </source>
</evidence>
<accession>A0A1V4SIE3</accession>
<dbReference type="GO" id="GO:0005975">
    <property type="term" value="P:carbohydrate metabolic process"/>
    <property type="evidence" value="ECO:0007669"/>
    <property type="project" value="InterPro"/>
</dbReference>
<gene>
    <name evidence="2" type="primary">yesR</name>
    <name evidence="2" type="ORF">CLHUN_23780</name>
</gene>
<dbReference type="SUPFAM" id="SSF48208">
    <property type="entry name" value="Six-hairpin glycosidases"/>
    <property type="match status" value="1"/>
</dbReference>
<evidence type="ECO:0000256" key="1">
    <source>
        <dbReference type="ARBA" id="ARBA00022801"/>
    </source>
</evidence>
<dbReference type="Gene3D" id="1.50.10.10">
    <property type="match status" value="1"/>
</dbReference>
<keyword evidence="2" id="KW-0326">Glycosidase</keyword>
<dbReference type="InterPro" id="IPR010905">
    <property type="entry name" value="Glyco_hydro_88"/>
</dbReference>
<dbReference type="InterPro" id="IPR008928">
    <property type="entry name" value="6-hairpin_glycosidase_sf"/>
</dbReference>
<dbReference type="AlphaFoldDB" id="A0A1V4SIE3"/>
<comment type="caution">
    <text evidence="2">The sequence shown here is derived from an EMBL/GenBank/DDBJ whole genome shotgun (WGS) entry which is preliminary data.</text>
</comment>
<reference evidence="2 3" key="1">
    <citation type="submission" date="2017-03" db="EMBL/GenBank/DDBJ databases">
        <title>Genome sequence of Clostridium hungatei DSM 14427.</title>
        <authorList>
            <person name="Poehlein A."/>
            <person name="Daniel R."/>
        </authorList>
    </citation>
    <scope>NUCLEOTIDE SEQUENCE [LARGE SCALE GENOMIC DNA]</scope>
    <source>
        <strain evidence="2 3">DSM 14427</strain>
    </source>
</reference>
<dbReference type="InterPro" id="IPR012341">
    <property type="entry name" value="6hp_glycosidase-like_sf"/>
</dbReference>
<dbReference type="Proteomes" id="UP000191554">
    <property type="component" value="Unassembled WGS sequence"/>
</dbReference>
<evidence type="ECO:0000313" key="3">
    <source>
        <dbReference type="Proteomes" id="UP000191554"/>
    </source>
</evidence>